<reference evidence="1" key="1">
    <citation type="submission" date="2024-02" db="EMBL/GenBank/DDBJ databases">
        <title>Metagenome Assembled Genome of Zalaria obscura JY119.</title>
        <authorList>
            <person name="Vighnesh L."/>
            <person name="Jagadeeshwari U."/>
            <person name="Venkata Ramana C."/>
            <person name="Sasikala C."/>
        </authorList>
    </citation>
    <scope>NUCLEOTIDE SEQUENCE</scope>
    <source>
        <strain evidence="1">JY119</strain>
    </source>
</reference>
<dbReference type="Proteomes" id="UP001320706">
    <property type="component" value="Unassembled WGS sequence"/>
</dbReference>
<keyword evidence="2" id="KW-1185">Reference proteome</keyword>
<organism evidence="1 2">
    <name type="scientific">Zalaria obscura</name>
    <dbReference type="NCBI Taxonomy" id="2024903"/>
    <lineage>
        <taxon>Eukaryota</taxon>
        <taxon>Fungi</taxon>
        <taxon>Dikarya</taxon>
        <taxon>Ascomycota</taxon>
        <taxon>Pezizomycotina</taxon>
        <taxon>Dothideomycetes</taxon>
        <taxon>Dothideomycetidae</taxon>
        <taxon>Dothideales</taxon>
        <taxon>Zalariaceae</taxon>
        <taxon>Zalaria</taxon>
    </lineage>
</organism>
<dbReference type="EMBL" id="JAMKPW020000001">
    <property type="protein sequence ID" value="KAK8221883.1"/>
    <property type="molecule type" value="Genomic_DNA"/>
</dbReference>
<proteinExistence type="predicted"/>
<name>A0ACC3SNH8_9PEZI</name>
<comment type="caution">
    <text evidence="1">The sequence shown here is derived from an EMBL/GenBank/DDBJ whole genome shotgun (WGS) entry which is preliminary data.</text>
</comment>
<sequence length="95" mass="10422">MKASPSLASAHIFLHRAPDSLPTQSQTFSHPAALHSSLQQLYILICTQVNLPTVSPQQARHFCILSTQSTSPPTLVFQHVSDPEFSEGTLRNDIV</sequence>
<accession>A0ACC3SNH8</accession>
<evidence type="ECO:0000313" key="1">
    <source>
        <dbReference type="EMBL" id="KAK8221883.1"/>
    </source>
</evidence>
<gene>
    <name evidence="1" type="ORF">M8818_000048</name>
</gene>
<evidence type="ECO:0000313" key="2">
    <source>
        <dbReference type="Proteomes" id="UP001320706"/>
    </source>
</evidence>
<protein>
    <submittedName>
        <fullName evidence="1">Uncharacterized protein</fullName>
    </submittedName>
</protein>